<dbReference type="Pfam" id="PF12831">
    <property type="entry name" value="FAD_oxidored"/>
    <property type="match status" value="1"/>
</dbReference>
<comment type="caution">
    <text evidence="6">The sequence shown here is derived from an EMBL/GenBank/DDBJ whole genome shotgun (WGS) entry which is preliminary data.</text>
</comment>
<dbReference type="AlphaFoldDB" id="A0A1V5T1W6"/>
<keyword evidence="5" id="KW-0411">Iron-sulfur</keyword>
<evidence type="ECO:0000256" key="4">
    <source>
        <dbReference type="ARBA" id="ARBA00023004"/>
    </source>
</evidence>
<dbReference type="Gene3D" id="3.50.50.60">
    <property type="entry name" value="FAD/NAD(P)-binding domain"/>
    <property type="match status" value="1"/>
</dbReference>
<dbReference type="InterPro" id="IPR036188">
    <property type="entry name" value="FAD/NAD-bd_sf"/>
</dbReference>
<keyword evidence="1" id="KW-0004">4Fe-4S</keyword>
<evidence type="ECO:0000256" key="5">
    <source>
        <dbReference type="ARBA" id="ARBA00023014"/>
    </source>
</evidence>
<keyword evidence="4" id="KW-0408">Iron</keyword>
<organism evidence="6">
    <name type="scientific">Candidatus Atribacter allofermentans</name>
    <dbReference type="NCBI Taxonomy" id="1852833"/>
    <lineage>
        <taxon>Bacteria</taxon>
        <taxon>Pseudomonadati</taxon>
        <taxon>Atribacterota</taxon>
        <taxon>Atribacteria</taxon>
        <taxon>Atribacterales</taxon>
        <taxon>Atribacteraceae</taxon>
        <taxon>Atribacter</taxon>
    </lineage>
</organism>
<dbReference type="Proteomes" id="UP000485569">
    <property type="component" value="Unassembled WGS sequence"/>
</dbReference>
<evidence type="ECO:0000256" key="3">
    <source>
        <dbReference type="ARBA" id="ARBA00023002"/>
    </source>
</evidence>
<dbReference type="InterPro" id="IPR039650">
    <property type="entry name" value="HdrA-like"/>
</dbReference>
<keyword evidence="2" id="KW-0479">Metal-binding</keyword>
<evidence type="ECO:0000313" key="6">
    <source>
        <dbReference type="EMBL" id="OQA60614.1"/>
    </source>
</evidence>
<dbReference type="PANTHER" id="PTHR43498">
    <property type="entry name" value="FERREDOXIN:COB-COM HETERODISULFIDE REDUCTASE SUBUNIT A"/>
    <property type="match status" value="1"/>
</dbReference>
<accession>A0A1V5T1W6</accession>
<protein>
    <submittedName>
        <fullName evidence="6">Putative FAD-binding dehydrogenase</fullName>
    </submittedName>
</protein>
<gene>
    <name evidence="6" type="ORF">BWY41_00590</name>
</gene>
<dbReference type="GO" id="GO:0046872">
    <property type="term" value="F:metal ion binding"/>
    <property type="evidence" value="ECO:0007669"/>
    <property type="project" value="UniProtKB-KW"/>
</dbReference>
<name>A0A1V5T1W6_9BACT</name>
<dbReference type="PANTHER" id="PTHR43498:SF1">
    <property type="entry name" value="COB--COM HETERODISULFIDE REDUCTASE IRON-SULFUR SUBUNIT A"/>
    <property type="match status" value="1"/>
</dbReference>
<dbReference type="SUPFAM" id="SSF51905">
    <property type="entry name" value="FAD/NAD(P)-binding domain"/>
    <property type="match status" value="1"/>
</dbReference>
<reference evidence="6" key="1">
    <citation type="submission" date="2017-02" db="EMBL/GenBank/DDBJ databases">
        <title>Delving into the versatile metabolic prowess of the omnipresent phylum Bacteroidetes.</title>
        <authorList>
            <person name="Nobu M.K."/>
            <person name="Mei R."/>
            <person name="Narihiro T."/>
            <person name="Kuroda K."/>
            <person name="Liu W.-T."/>
        </authorList>
    </citation>
    <scope>NUCLEOTIDE SEQUENCE</scope>
    <source>
        <strain evidence="6">ADurb.Bin276</strain>
    </source>
</reference>
<keyword evidence="3" id="KW-0560">Oxidoreductase</keyword>
<sequence length="462" mass="50520">MEKVTYTQQAVVEETDVLVVGGGTAGLASALASARKGVKTTLVENSGNLGGMATIGLVGPFMTCFSSDGKDQIVKGIFDEVVRRMEKKGGAIHPANIPASSPYSSFHQIGHDHVTPFDPNVFKLVAFELCQEAGVRLKLYSRFLGTQVSSAGEASSIREAFIANKSGIQAIRAQRYIDCTGDGDVAAQSGVPMEKGRDLDKKMQPSSLFFRIGNVDSQKLITFVRKSYPVGKDEDGFLEIIKKGRIEMNYSVPHDRIGLYQTTRWDEWLINHTRMLGVDGTNVEDLTRAHMEGQRQVFEALEFMRRFIPGCDNAEVVEVADQVGVRESRRIQGEYVLKVEDVYNCVPFDDCVVAAGFPVDIHDPAGSFGLFEPPRGHHYEIPYRCLLPLKVDNLLVAGRCVSATHEALGAIRVMPFCFGMGEAAGTAAAISIQDGVIPKKVDTKKLQKVLAEQGAFIPRISQ</sequence>
<dbReference type="GO" id="GO:0051539">
    <property type="term" value="F:4 iron, 4 sulfur cluster binding"/>
    <property type="evidence" value="ECO:0007669"/>
    <property type="project" value="UniProtKB-KW"/>
</dbReference>
<dbReference type="GO" id="GO:0016491">
    <property type="term" value="F:oxidoreductase activity"/>
    <property type="evidence" value="ECO:0007669"/>
    <property type="project" value="UniProtKB-KW"/>
</dbReference>
<dbReference type="EMBL" id="MWBQ01000035">
    <property type="protein sequence ID" value="OQA60614.1"/>
    <property type="molecule type" value="Genomic_DNA"/>
</dbReference>
<evidence type="ECO:0000256" key="2">
    <source>
        <dbReference type="ARBA" id="ARBA00022723"/>
    </source>
</evidence>
<proteinExistence type="predicted"/>
<evidence type="ECO:0000256" key="1">
    <source>
        <dbReference type="ARBA" id="ARBA00022485"/>
    </source>
</evidence>